<dbReference type="SUPFAM" id="SSF52317">
    <property type="entry name" value="Class I glutamine amidotransferase-like"/>
    <property type="match status" value="1"/>
</dbReference>
<dbReference type="InterPro" id="IPR029062">
    <property type="entry name" value="Class_I_gatase-like"/>
</dbReference>
<keyword evidence="1 2" id="KW-0315">Glutamine amidotransferase</keyword>
<dbReference type="GO" id="GO:0016740">
    <property type="term" value="F:transferase activity"/>
    <property type="evidence" value="ECO:0007669"/>
    <property type="project" value="UniProtKB-KW"/>
</dbReference>
<organism evidence="2 3">
    <name type="scientific">Thiosulfativibrio zosterae</name>
    <dbReference type="NCBI Taxonomy" id="2675053"/>
    <lineage>
        <taxon>Bacteria</taxon>
        <taxon>Pseudomonadati</taxon>
        <taxon>Pseudomonadota</taxon>
        <taxon>Gammaproteobacteria</taxon>
        <taxon>Thiotrichales</taxon>
        <taxon>Piscirickettsiaceae</taxon>
        <taxon>Thiosulfativibrio</taxon>
    </lineage>
</organism>
<dbReference type="InterPro" id="IPR011697">
    <property type="entry name" value="Peptidase_C26"/>
</dbReference>
<keyword evidence="3" id="KW-1185">Reference proteome</keyword>
<sequence length="201" mass="22829">MKRIGISQRRDDVPNRNETRDSLDVIWSSLLWRLNIIPIPLCSEIQDHLSYLAALNLDGFILSGGNDIGESPKRDHLENSILDYSKAKNLPVLGVCRGMQYINFYQGGSLINIGGHVATQHSKLVGGWVSQNSINYVNSFHNYAVTDQTIGEQLEPLAHTEDGVVEALQHKHHPWLGIMWHPEREPYQTSNDRLIQQHFKV</sequence>
<dbReference type="RefSeq" id="WP_173290941.1">
    <property type="nucleotide sequence ID" value="NZ_AP021888.1"/>
</dbReference>
<protein>
    <submittedName>
        <fullName evidence="2">Glutamine amidotransferase</fullName>
    </submittedName>
</protein>
<keyword evidence="2" id="KW-0808">Transferase</keyword>
<dbReference type="KEGG" id="tzo:THMIRHAT_08550"/>
<dbReference type="InterPro" id="IPR050472">
    <property type="entry name" value="Anth_synth/Amidotransfase"/>
</dbReference>
<gene>
    <name evidence="2" type="ORF">THMIRHAT_08550</name>
</gene>
<evidence type="ECO:0000313" key="3">
    <source>
        <dbReference type="Proteomes" id="UP000501466"/>
    </source>
</evidence>
<dbReference type="Proteomes" id="UP000501466">
    <property type="component" value="Chromosome"/>
</dbReference>
<proteinExistence type="predicted"/>
<dbReference type="AlphaFoldDB" id="A0A6F8PLX6"/>
<dbReference type="PROSITE" id="PS51273">
    <property type="entry name" value="GATASE_TYPE_1"/>
    <property type="match status" value="1"/>
</dbReference>
<dbReference type="Pfam" id="PF07722">
    <property type="entry name" value="Peptidase_C26"/>
    <property type="match status" value="1"/>
</dbReference>
<evidence type="ECO:0000313" key="2">
    <source>
        <dbReference type="EMBL" id="BBP43109.1"/>
    </source>
</evidence>
<dbReference type="GO" id="GO:0005829">
    <property type="term" value="C:cytosol"/>
    <property type="evidence" value="ECO:0007669"/>
    <property type="project" value="TreeGrafter"/>
</dbReference>
<dbReference type="PANTHER" id="PTHR43418">
    <property type="entry name" value="MULTIFUNCTIONAL TRYPTOPHAN BIOSYNTHESIS PROTEIN-RELATED"/>
    <property type="match status" value="1"/>
</dbReference>
<dbReference type="GO" id="GO:0000162">
    <property type="term" value="P:L-tryptophan biosynthetic process"/>
    <property type="evidence" value="ECO:0007669"/>
    <property type="project" value="TreeGrafter"/>
</dbReference>
<evidence type="ECO:0000256" key="1">
    <source>
        <dbReference type="ARBA" id="ARBA00022962"/>
    </source>
</evidence>
<dbReference type="Gene3D" id="3.40.50.880">
    <property type="match status" value="1"/>
</dbReference>
<dbReference type="EMBL" id="AP021888">
    <property type="protein sequence ID" value="BBP43109.1"/>
    <property type="molecule type" value="Genomic_DNA"/>
</dbReference>
<reference evidence="3" key="1">
    <citation type="submission" date="2019-11" db="EMBL/GenBank/DDBJ databases">
        <title>Isolation and characterization of two novel species in the genus Thiomicrorhabdus.</title>
        <authorList>
            <person name="Mochizuki J."/>
            <person name="Kojima H."/>
            <person name="Fukui M."/>
        </authorList>
    </citation>
    <scope>NUCLEOTIDE SEQUENCE [LARGE SCALE GENOMIC DNA]</scope>
    <source>
        <strain evidence="3">AkT22</strain>
    </source>
</reference>
<accession>A0A6F8PLX6</accession>
<dbReference type="PANTHER" id="PTHR43418:SF4">
    <property type="entry name" value="MULTIFUNCTIONAL TRYPTOPHAN BIOSYNTHESIS PROTEIN"/>
    <property type="match status" value="1"/>
</dbReference>
<dbReference type="GO" id="GO:0004049">
    <property type="term" value="F:anthranilate synthase activity"/>
    <property type="evidence" value="ECO:0007669"/>
    <property type="project" value="TreeGrafter"/>
</dbReference>
<dbReference type="GO" id="GO:0016787">
    <property type="term" value="F:hydrolase activity"/>
    <property type="evidence" value="ECO:0007669"/>
    <property type="project" value="InterPro"/>
</dbReference>
<name>A0A6F8PLX6_9GAMM</name>